<dbReference type="InterPro" id="IPR013061">
    <property type="entry name" value="Trp/try_permease_CS"/>
</dbReference>
<dbReference type="PANTHER" id="PTHR46997">
    <property type="entry name" value="LOW AFFINITY TRYPTOPHAN PERMEASE-RELATED"/>
    <property type="match status" value="1"/>
</dbReference>
<gene>
    <name evidence="11" type="ORF">NOR51B_1475</name>
</gene>
<evidence type="ECO:0000256" key="9">
    <source>
        <dbReference type="ARBA" id="ARBA00023136"/>
    </source>
</evidence>
<dbReference type="STRING" id="565045.NOR51B_1475"/>
<dbReference type="GO" id="GO:0005886">
    <property type="term" value="C:plasma membrane"/>
    <property type="evidence" value="ECO:0007669"/>
    <property type="project" value="UniProtKB-SubCell"/>
</dbReference>
<keyword evidence="7 10" id="KW-0029">Amino-acid transport</keyword>
<evidence type="ECO:0000313" key="12">
    <source>
        <dbReference type="Proteomes" id="UP000004699"/>
    </source>
</evidence>
<keyword evidence="9 10" id="KW-0472">Membrane</keyword>
<dbReference type="HOGENOM" id="CLU_038102_2_1_6"/>
<keyword evidence="4 10" id="KW-1003">Cell membrane</keyword>
<feature type="transmembrane region" description="Helical" evidence="10">
    <location>
        <begin position="136"/>
        <end position="153"/>
    </location>
</feature>
<dbReference type="NCBIfam" id="NF007789">
    <property type="entry name" value="PRK10483.1"/>
    <property type="match status" value="1"/>
</dbReference>
<evidence type="ECO:0000256" key="7">
    <source>
        <dbReference type="ARBA" id="ARBA00022970"/>
    </source>
</evidence>
<dbReference type="Gene3D" id="1.20.1740.10">
    <property type="entry name" value="Amino acid/polyamine transporter I"/>
    <property type="match status" value="1"/>
</dbReference>
<evidence type="ECO:0000256" key="8">
    <source>
        <dbReference type="ARBA" id="ARBA00022989"/>
    </source>
</evidence>
<dbReference type="eggNOG" id="COG0814">
    <property type="taxonomic scope" value="Bacteria"/>
</dbReference>
<feature type="transmembrane region" description="Helical" evidence="10">
    <location>
        <begin position="330"/>
        <end position="351"/>
    </location>
</feature>
<evidence type="ECO:0000313" key="11">
    <source>
        <dbReference type="EMBL" id="EED35529.1"/>
    </source>
</evidence>
<dbReference type="NCBIfam" id="TIGR00837">
    <property type="entry name" value="araaP"/>
    <property type="match status" value="1"/>
</dbReference>
<evidence type="ECO:0000256" key="1">
    <source>
        <dbReference type="ARBA" id="ARBA00004429"/>
    </source>
</evidence>
<dbReference type="AlphaFoldDB" id="B8KV77"/>
<feature type="transmembrane region" description="Helical" evidence="10">
    <location>
        <begin position="272"/>
        <end position="293"/>
    </location>
</feature>
<feature type="transmembrane region" description="Helical" evidence="10">
    <location>
        <begin position="212"/>
        <end position="230"/>
    </location>
</feature>
<keyword evidence="5 10" id="KW-0997">Cell inner membrane</keyword>
<dbReference type="PANTHER" id="PTHR46997:SF1">
    <property type="entry name" value="LOW AFFINITY TRYPTOPHAN PERMEASE-RELATED"/>
    <property type="match status" value="1"/>
</dbReference>
<name>B8KV77_9GAMM</name>
<evidence type="ECO:0000256" key="10">
    <source>
        <dbReference type="RuleBase" id="RU367149"/>
    </source>
</evidence>
<comment type="subcellular location">
    <subcellularLocation>
        <location evidence="1 10">Cell inner membrane</location>
        <topology evidence="1 10">Multi-pass membrane protein</topology>
    </subcellularLocation>
</comment>
<protein>
    <recommendedName>
        <fullName evidence="10">Aromatic amino acid permease</fullName>
    </recommendedName>
</protein>
<evidence type="ECO:0000256" key="4">
    <source>
        <dbReference type="ARBA" id="ARBA00022475"/>
    </source>
</evidence>
<accession>B8KV77</accession>
<evidence type="ECO:0000256" key="5">
    <source>
        <dbReference type="ARBA" id="ARBA00022519"/>
    </source>
</evidence>
<feature type="transmembrane region" description="Helical" evidence="10">
    <location>
        <begin position="110"/>
        <end position="129"/>
    </location>
</feature>
<dbReference type="InterPro" id="IPR018227">
    <property type="entry name" value="Amino_acid_transport_2"/>
</dbReference>
<feature type="transmembrane region" description="Helical" evidence="10">
    <location>
        <begin position="67"/>
        <end position="90"/>
    </location>
</feature>
<evidence type="ECO:0000256" key="3">
    <source>
        <dbReference type="ARBA" id="ARBA00022448"/>
    </source>
</evidence>
<comment type="function">
    <text evidence="10">Involved in transporting aromatic amino acids across the cytoplasmic membrane.</text>
</comment>
<keyword evidence="12" id="KW-1185">Reference proteome</keyword>
<dbReference type="GO" id="GO:0015173">
    <property type="term" value="F:aromatic amino acid transmembrane transporter activity"/>
    <property type="evidence" value="ECO:0007669"/>
    <property type="project" value="UniProtKB-UniRule"/>
</dbReference>
<proteinExistence type="inferred from homology"/>
<evidence type="ECO:0000256" key="6">
    <source>
        <dbReference type="ARBA" id="ARBA00022692"/>
    </source>
</evidence>
<sequence>MIIAGTAIGAGMFSLPVVASGMWFNWSVICLILTFFFMYHSGLMILETNLNYPVGSSFDTITKDTLGPVWNLINGLSIVFVLYVLTYAYISAGSSIINQTLESTLGIVAPPKISGLIFSFSLAFVVWLSTKTVDRITTILLGAMVVTFFMYAGNITSNLKSALLFDREGAGVQYFPFIFAALPFFVASFGFHANVPSLMKYYGKEPIKIRKCLLYGSLLPLVIYLLWQASVFGSISRQAFIEIIDQGGNVGVLVNAMGSAAEGQFTHTLLNVFSNFAVTSSFLGVSLGLFDYIADKYKFSDSGLGRLKTAAVTFIPPTIGGVLYPGGFIYAIGFAGLAGAIWGIIVPALMVKSSRERSGSTMYRVWGGNGLVYAVLLFGIVTAACHLLGFFNLLPIYG</sequence>
<feature type="transmembrane region" description="Helical" evidence="10">
    <location>
        <begin position="173"/>
        <end position="191"/>
    </location>
</feature>
<organism evidence="11 12">
    <name type="scientific">Luminiphilus syltensis NOR5-1B</name>
    <dbReference type="NCBI Taxonomy" id="565045"/>
    <lineage>
        <taxon>Bacteria</taxon>
        <taxon>Pseudomonadati</taxon>
        <taxon>Pseudomonadota</taxon>
        <taxon>Gammaproteobacteria</taxon>
        <taxon>Cellvibrionales</taxon>
        <taxon>Halieaceae</taxon>
        <taxon>Luminiphilus</taxon>
    </lineage>
</organism>
<feature type="transmembrane region" description="Helical" evidence="10">
    <location>
        <begin position="305"/>
        <end position="324"/>
    </location>
</feature>
<evidence type="ECO:0000256" key="2">
    <source>
        <dbReference type="ARBA" id="ARBA00005452"/>
    </source>
</evidence>
<comment type="similarity">
    <text evidence="2 10">Belongs to the amino acid/polyamine transporter 2 family. Mtr/TnaB/TyrP permease subfamily.</text>
</comment>
<feature type="transmembrane region" description="Helical" evidence="10">
    <location>
        <begin position="371"/>
        <end position="394"/>
    </location>
</feature>
<dbReference type="PRINTS" id="PR00166">
    <property type="entry name" value="AROAAPRMEASE"/>
</dbReference>
<dbReference type="Proteomes" id="UP000004699">
    <property type="component" value="Unassembled WGS sequence"/>
</dbReference>
<keyword evidence="8 10" id="KW-1133">Transmembrane helix</keyword>
<feature type="transmembrane region" description="Helical" evidence="10">
    <location>
        <begin position="23"/>
        <end position="46"/>
    </location>
</feature>
<keyword evidence="3 10" id="KW-0813">Transport</keyword>
<reference evidence="12" key="1">
    <citation type="journal article" date="2013" name="BMC Microbiol.">
        <title>Taxonomy and evolution of bacteriochlorophyll a-containing members of the OM60/NOR5 clade of marine gammaproteobacteria: description of Luminiphilus syltensis gen. nov., sp. nov., reclassification of Haliea rubra as Pseudohaliea rubra gen. nov., comb. nov., and emendation of Chromatocurvus halotolerans.</title>
        <authorList>
            <person name="Spring S."/>
            <person name="Riedel T."/>
            <person name="Sproer C."/>
            <person name="Yan S."/>
            <person name="Harder J."/>
            <person name="Fuchs B.M."/>
        </authorList>
    </citation>
    <scope>NUCLEOTIDE SEQUENCE [LARGE SCALE GENOMIC DNA]</scope>
    <source>
        <strain evidence="12">NOR51-B</strain>
    </source>
</reference>
<dbReference type="GO" id="GO:0003333">
    <property type="term" value="P:amino acid transmembrane transport"/>
    <property type="evidence" value="ECO:0007669"/>
    <property type="project" value="InterPro"/>
</dbReference>
<dbReference type="Pfam" id="PF03222">
    <property type="entry name" value="Trp_Tyr_perm"/>
    <property type="match status" value="1"/>
</dbReference>
<keyword evidence="6 10" id="KW-0812">Transmembrane</keyword>
<dbReference type="InterPro" id="IPR013059">
    <property type="entry name" value="Trp_tyr_transpt"/>
</dbReference>
<comment type="caution">
    <text evidence="10">Lacks conserved residue(s) required for the propagation of feature annotation.</text>
</comment>
<dbReference type="EMBL" id="DS999411">
    <property type="protein sequence ID" value="EED35529.1"/>
    <property type="molecule type" value="Genomic_DNA"/>
</dbReference>
<dbReference type="PROSITE" id="PS00594">
    <property type="entry name" value="AROMATIC_AA_PERMEASE_1"/>
    <property type="match status" value="1"/>
</dbReference>